<dbReference type="AlphaFoldDB" id="A0A4R1QUM6"/>
<dbReference type="Proteomes" id="UP000295008">
    <property type="component" value="Unassembled WGS sequence"/>
</dbReference>
<evidence type="ECO:0000313" key="2">
    <source>
        <dbReference type="Proteomes" id="UP000295008"/>
    </source>
</evidence>
<organism evidence="1 2">
    <name type="scientific">Hydrogenispora ethanolica</name>
    <dbReference type="NCBI Taxonomy" id="1082276"/>
    <lineage>
        <taxon>Bacteria</taxon>
        <taxon>Bacillati</taxon>
        <taxon>Bacillota</taxon>
        <taxon>Hydrogenispora</taxon>
    </lineage>
</organism>
<name>A0A4R1QUM6_HYDET</name>
<proteinExistence type="predicted"/>
<evidence type="ECO:0000313" key="1">
    <source>
        <dbReference type="EMBL" id="TCL56791.1"/>
    </source>
</evidence>
<accession>A0A4R1QUM6</accession>
<protein>
    <submittedName>
        <fullName evidence="1">Uncharacterized protein</fullName>
    </submittedName>
</protein>
<sequence length="44" mass="4908">MSDIEKIEEVSCDHVEIEDVPAVDEAIHVEVVQEQSDIEPGEES</sequence>
<dbReference type="RefSeq" id="WP_279388794.1">
    <property type="nucleotide sequence ID" value="NZ_SLUN01000048.1"/>
</dbReference>
<reference evidence="1 2" key="1">
    <citation type="submission" date="2019-03" db="EMBL/GenBank/DDBJ databases">
        <title>Genomic Encyclopedia of Type Strains, Phase IV (KMG-IV): sequencing the most valuable type-strain genomes for metagenomic binning, comparative biology and taxonomic classification.</title>
        <authorList>
            <person name="Goeker M."/>
        </authorList>
    </citation>
    <scope>NUCLEOTIDE SEQUENCE [LARGE SCALE GENOMIC DNA]</scope>
    <source>
        <strain evidence="1 2">LX-B</strain>
    </source>
</reference>
<dbReference type="EMBL" id="SLUN01000048">
    <property type="protein sequence ID" value="TCL56791.1"/>
    <property type="molecule type" value="Genomic_DNA"/>
</dbReference>
<keyword evidence="2" id="KW-1185">Reference proteome</keyword>
<gene>
    <name evidence="1" type="ORF">EDC14_10484</name>
</gene>
<comment type="caution">
    <text evidence="1">The sequence shown here is derived from an EMBL/GenBank/DDBJ whole genome shotgun (WGS) entry which is preliminary data.</text>
</comment>